<dbReference type="Pfam" id="PF05954">
    <property type="entry name" value="Phage_GPD"/>
    <property type="match status" value="1"/>
</dbReference>
<feature type="domain" description="DUF2345" evidence="3">
    <location>
        <begin position="587"/>
        <end position="703"/>
    </location>
</feature>
<dbReference type="STRING" id="1192034.CAP_1085"/>
<feature type="domain" description="Gp5/Type VI secretion system Vgr protein OB-fold" evidence="2">
    <location>
        <begin position="390"/>
        <end position="453"/>
    </location>
</feature>
<keyword evidence="5" id="KW-1185">Reference proteome</keyword>
<evidence type="ECO:0000256" key="1">
    <source>
        <dbReference type="ARBA" id="ARBA00005558"/>
    </source>
</evidence>
<name>A0A017STW5_9BACT</name>
<evidence type="ECO:0000313" key="5">
    <source>
        <dbReference type="Proteomes" id="UP000019678"/>
    </source>
</evidence>
<dbReference type="InterPro" id="IPR006533">
    <property type="entry name" value="T6SS_Vgr_RhsGE"/>
</dbReference>
<accession>A0A017STW5</accession>
<dbReference type="SUPFAM" id="SSF69255">
    <property type="entry name" value="gp5 N-terminal domain-like"/>
    <property type="match status" value="1"/>
</dbReference>
<comment type="similarity">
    <text evidence="1">Belongs to the VgrG protein family.</text>
</comment>
<dbReference type="Gene3D" id="2.30.110.50">
    <property type="match status" value="1"/>
</dbReference>
<dbReference type="InterPro" id="IPR006531">
    <property type="entry name" value="Gp5/Vgr_OB"/>
</dbReference>
<dbReference type="Proteomes" id="UP000019678">
    <property type="component" value="Unassembled WGS sequence"/>
</dbReference>
<dbReference type="InterPro" id="IPR017847">
    <property type="entry name" value="T6SS_RhsGE_Vgr_subset"/>
</dbReference>
<dbReference type="Pfam" id="PF04717">
    <property type="entry name" value="Phage_base_V"/>
    <property type="match status" value="1"/>
</dbReference>
<dbReference type="Gene3D" id="3.55.50.10">
    <property type="entry name" value="Baseplate protein-like domains"/>
    <property type="match status" value="1"/>
</dbReference>
<dbReference type="OrthoDB" id="5482463at2"/>
<evidence type="ECO:0000259" key="3">
    <source>
        <dbReference type="Pfam" id="PF10106"/>
    </source>
</evidence>
<dbReference type="InterPro" id="IPR018769">
    <property type="entry name" value="VgrG2_DUF2345"/>
</dbReference>
<dbReference type="eggNOG" id="COG3501">
    <property type="taxonomic scope" value="Bacteria"/>
</dbReference>
<dbReference type="Gene3D" id="2.40.50.230">
    <property type="entry name" value="Gp5 N-terminal domain"/>
    <property type="match status" value="1"/>
</dbReference>
<gene>
    <name evidence="4" type="ORF">CAP_1085</name>
</gene>
<organism evidence="4 5">
    <name type="scientific">Chondromyces apiculatus DSM 436</name>
    <dbReference type="NCBI Taxonomy" id="1192034"/>
    <lineage>
        <taxon>Bacteria</taxon>
        <taxon>Pseudomonadati</taxon>
        <taxon>Myxococcota</taxon>
        <taxon>Polyangia</taxon>
        <taxon>Polyangiales</taxon>
        <taxon>Polyangiaceae</taxon>
        <taxon>Chondromyces</taxon>
    </lineage>
</organism>
<dbReference type="Pfam" id="PF10106">
    <property type="entry name" value="DUF2345"/>
    <property type="match status" value="1"/>
</dbReference>
<proteinExistence type="inferred from homology"/>
<protein>
    <submittedName>
        <fullName evidence="4">VgrG protein</fullName>
    </submittedName>
</protein>
<comment type="caution">
    <text evidence="4">The sequence shown here is derived from an EMBL/GenBank/DDBJ whole genome shotgun (WGS) entry which is preliminary data.</text>
</comment>
<dbReference type="AlphaFoldDB" id="A0A017STW5"/>
<dbReference type="RefSeq" id="WP_044251971.1">
    <property type="nucleotide sequence ID" value="NZ_ASRX01000123.1"/>
</dbReference>
<sequence length="817" mass="89702">MSIDLITISSSALPETTQVAGFRAVEAISRPYEMEVFLIVPSEGLELTDSVGAKVRLVVDRETDRLPPFYFCGVFASMEVLHELDGRALVRGVVMPKLWELGLSVHSRIFTKMSVPEIIEAVLQDNALSSDTYQLRLGNYPKEEHVCQYRESDLAFLSRWMEREGIFYFFEHTEEGEKLVLCDDKSYDEDPVGQPVHYRPQVGADMFAGDSFRSFRARHATLPAAVKLKDYNYAKPNLDVSGSASVSPVGSAEVSIYGDRFFSPGEGKRLAKLRAEELLARELTVQATGTRFHLRAGYVFEVDDHPRPAFNDRYLATEVTHTGNQAMASPHFRAVVDLHQEETYLCEVTAIPAKTQFRAVRATPWPRIYGFENGTVDGPADSEYAQIDDQGRYSVKFKFDESALKNGLASTFVRMMQPHGGGIEGFHFPLRKNTEVVFSFLGGDPDRPVISGVVPNAVTPSPVTSGNHTKNVIQTGGRNRLELEDLSGQQRVTMSTPHENSYIRMGYPNKGHQMIVQTDKNTFLNAGQNFDLSVGQIQGSGTWDVKVKNDWKSHVQTGGFSLGVVNGAPDPGAGKIGISAKSDISTTTTEGNYSLDVVLGTWTTNVKEATTLTVSNGNTKIDTQTGTTDILSKDKVSIRANNAAMDIFAKDKIFVNSTTGQIEIKADADDIVINAVATNVKIDAKANIEMNAKGEIKQEATQKWYAVSKGDYFKYNFSSSVALTLGATSETKVGVFNENLVGGKLEMAIAIKMAIQLALNIECTMGLNVKQKVGPADIYYRNASIKAVNLWFQNSVGPKVQSAIMALQRAGLHIAVA</sequence>
<dbReference type="EMBL" id="ASRX01000123">
    <property type="protein sequence ID" value="EYF00212.1"/>
    <property type="molecule type" value="Genomic_DNA"/>
</dbReference>
<dbReference type="Gene3D" id="4.10.220.110">
    <property type="match status" value="1"/>
</dbReference>
<reference evidence="4 5" key="1">
    <citation type="submission" date="2013-05" db="EMBL/GenBank/DDBJ databases">
        <title>Genome assembly of Chondromyces apiculatus DSM 436.</title>
        <authorList>
            <person name="Sharma G."/>
            <person name="Khatri I."/>
            <person name="Kaur C."/>
            <person name="Mayilraj S."/>
            <person name="Subramanian S."/>
        </authorList>
    </citation>
    <scope>NUCLEOTIDE SEQUENCE [LARGE SCALE GENOMIC DNA]</scope>
    <source>
        <strain evidence="4 5">DSM 436</strain>
    </source>
</reference>
<dbReference type="NCBIfam" id="TIGR03361">
    <property type="entry name" value="VI_Rhs_Vgr"/>
    <property type="match status" value="1"/>
</dbReference>
<dbReference type="SUPFAM" id="SSF69279">
    <property type="entry name" value="Phage tail proteins"/>
    <property type="match status" value="2"/>
</dbReference>
<evidence type="ECO:0000259" key="2">
    <source>
        <dbReference type="Pfam" id="PF04717"/>
    </source>
</evidence>
<dbReference type="NCBIfam" id="TIGR01646">
    <property type="entry name" value="vgr_GE"/>
    <property type="match status" value="1"/>
</dbReference>
<dbReference type="InterPro" id="IPR037026">
    <property type="entry name" value="Vgr_OB-fold_dom_sf"/>
</dbReference>
<evidence type="ECO:0000313" key="4">
    <source>
        <dbReference type="EMBL" id="EYF00212.1"/>
    </source>
</evidence>